<dbReference type="GO" id="GO:0006935">
    <property type="term" value="P:chemotaxis"/>
    <property type="evidence" value="ECO:0007669"/>
    <property type="project" value="InterPro"/>
</dbReference>
<dbReference type="PROSITE" id="PS50111">
    <property type="entry name" value="CHEMOTAXIS_TRANSDUC_2"/>
    <property type="match status" value="1"/>
</dbReference>
<dbReference type="GO" id="GO:0004888">
    <property type="term" value="F:transmembrane signaling receptor activity"/>
    <property type="evidence" value="ECO:0007669"/>
    <property type="project" value="InterPro"/>
</dbReference>
<dbReference type="EMBL" id="VZQZ01000001">
    <property type="protein sequence ID" value="KAB0667546.1"/>
    <property type="molecule type" value="Genomic_DNA"/>
</dbReference>
<reference evidence="6 7" key="1">
    <citation type="submission" date="2019-09" db="EMBL/GenBank/DDBJ databases">
        <title>Geobacter sp. Red96, a novel strain isolated from paddy soil.</title>
        <authorList>
            <person name="Xu Z."/>
            <person name="Masuda Y."/>
            <person name="Itoh H."/>
            <person name="Senoo K."/>
        </authorList>
    </citation>
    <scope>NUCLEOTIDE SEQUENCE [LARGE SCALE GENOMIC DNA]</scope>
    <source>
        <strain evidence="6 7">Red96</strain>
    </source>
</reference>
<dbReference type="GO" id="GO:0016020">
    <property type="term" value="C:membrane"/>
    <property type="evidence" value="ECO:0007669"/>
    <property type="project" value="InterPro"/>
</dbReference>
<feature type="transmembrane region" description="Helical" evidence="4">
    <location>
        <begin position="76"/>
        <end position="96"/>
    </location>
</feature>
<comment type="caution">
    <text evidence="6">The sequence shown here is derived from an EMBL/GenBank/DDBJ whole genome shotgun (WGS) entry which is preliminary data.</text>
</comment>
<dbReference type="PANTHER" id="PTHR32089:SF112">
    <property type="entry name" value="LYSOZYME-LIKE PROTEIN-RELATED"/>
    <property type="match status" value="1"/>
</dbReference>
<name>A0A7J4ZV92_9BACT</name>
<evidence type="ECO:0000259" key="5">
    <source>
        <dbReference type="PROSITE" id="PS50111"/>
    </source>
</evidence>
<dbReference type="AlphaFoldDB" id="A0A7J4ZV92"/>
<keyword evidence="7" id="KW-1185">Reference proteome</keyword>
<protein>
    <submittedName>
        <fullName evidence="6">Methyl-accepting chemotaxis protein</fullName>
    </submittedName>
</protein>
<evidence type="ECO:0000256" key="4">
    <source>
        <dbReference type="SAM" id="Phobius"/>
    </source>
</evidence>
<dbReference type="PROSITE" id="PS51257">
    <property type="entry name" value="PROKAR_LIPOPROTEIN"/>
    <property type="match status" value="1"/>
</dbReference>
<dbReference type="GO" id="GO:0007165">
    <property type="term" value="P:signal transduction"/>
    <property type="evidence" value="ECO:0007669"/>
    <property type="project" value="UniProtKB-KW"/>
</dbReference>
<evidence type="ECO:0000256" key="2">
    <source>
        <dbReference type="ARBA" id="ARBA00029447"/>
    </source>
</evidence>
<organism evidence="6 7">
    <name type="scientific">Oryzomonas japonica</name>
    <dbReference type="NCBI Taxonomy" id="2603858"/>
    <lineage>
        <taxon>Bacteria</taxon>
        <taxon>Pseudomonadati</taxon>
        <taxon>Thermodesulfobacteriota</taxon>
        <taxon>Desulfuromonadia</taxon>
        <taxon>Geobacterales</taxon>
        <taxon>Geobacteraceae</taxon>
        <taxon>Oryzomonas</taxon>
    </lineage>
</organism>
<dbReference type="SUPFAM" id="SSF58104">
    <property type="entry name" value="Methyl-accepting chemotaxis protein (MCP) signaling domain"/>
    <property type="match status" value="1"/>
</dbReference>
<dbReference type="Proteomes" id="UP000420562">
    <property type="component" value="Unassembled WGS sequence"/>
</dbReference>
<feature type="domain" description="Methyl-accepting transducer" evidence="5">
    <location>
        <begin position="237"/>
        <end position="487"/>
    </location>
</feature>
<dbReference type="PRINTS" id="PR00260">
    <property type="entry name" value="CHEMTRNSDUCR"/>
</dbReference>
<evidence type="ECO:0000256" key="3">
    <source>
        <dbReference type="PROSITE-ProRule" id="PRU00284"/>
    </source>
</evidence>
<accession>A0A7J4ZV92</accession>
<comment type="similarity">
    <text evidence="2">Belongs to the methyl-accepting chemotaxis (MCP) protein family.</text>
</comment>
<feature type="transmembrane region" description="Helical" evidence="4">
    <location>
        <begin position="51"/>
        <end position="70"/>
    </location>
</feature>
<keyword evidence="4" id="KW-1133">Transmembrane helix</keyword>
<evidence type="ECO:0000313" key="7">
    <source>
        <dbReference type="Proteomes" id="UP000420562"/>
    </source>
</evidence>
<gene>
    <name evidence="6" type="ORF">F6V25_02280</name>
</gene>
<dbReference type="PANTHER" id="PTHR32089">
    <property type="entry name" value="METHYL-ACCEPTING CHEMOTAXIS PROTEIN MCPB"/>
    <property type="match status" value="1"/>
</dbReference>
<sequence>MSLKLKILFAPHSLTACGRHDKNGELHIVSQGWSCMANERQASLSALNSKMVAVSLVIAIMAAGGLMVAGDGGIPAIAAVVVTALFSSLACARIFARGVAAARLEQLAMVEKLGLSGELSGYVEENDDLRSLLSRSGFIMEVLDARLREHRQLLAQIVAAEENLKVVMHSLSISDEKELVQVRNAVTAMESMDGAFATVIGDIDELSGRSAEQETLSTKMSTTTDGIADNINQYSDFVIETSSSIEQMVRAIREIAENIRGLSASTEETVSSINQISVSQAKVRNNAERGALASENVREQAQSGLRNMAATLRAMQEIEKSNVESFDAINRLSRHSARVGEFLNVIQEVVEQTKLLSLNASIIAAQAGVRGRAFAVVAEEVRSLASRTSASTREIEELVRNIQKETAAVQRSVTQGKDKVKEGVKISSLANEALVKIEKSADEASHMVARIAAEAAEQTVGIQRITEEAEKNLERVQQITQSTENQQDGANLIVRNLEHMRDLAHRINMTAQEQAKENRLYLQGVIEHNERTKGLKENVYRQLVVAENAVEAVCKVDDMISANTVETRKILGAVTVLTRVIDLHRGETGAEAGEGEEAIRYE</sequence>
<keyword evidence="1 3" id="KW-0807">Transducer</keyword>
<evidence type="ECO:0000256" key="1">
    <source>
        <dbReference type="ARBA" id="ARBA00023224"/>
    </source>
</evidence>
<keyword evidence="4" id="KW-0472">Membrane</keyword>
<dbReference type="InterPro" id="IPR004089">
    <property type="entry name" value="MCPsignal_dom"/>
</dbReference>
<proteinExistence type="inferred from homology"/>
<evidence type="ECO:0000313" key="6">
    <source>
        <dbReference type="EMBL" id="KAB0667546.1"/>
    </source>
</evidence>
<dbReference type="SMART" id="SM00283">
    <property type="entry name" value="MA"/>
    <property type="match status" value="1"/>
</dbReference>
<dbReference type="Pfam" id="PF00015">
    <property type="entry name" value="MCPsignal"/>
    <property type="match status" value="1"/>
</dbReference>
<keyword evidence="4" id="KW-0812">Transmembrane</keyword>
<dbReference type="InterPro" id="IPR004090">
    <property type="entry name" value="Chemotax_Me-accpt_rcpt"/>
</dbReference>
<dbReference type="Gene3D" id="1.10.287.950">
    <property type="entry name" value="Methyl-accepting chemotaxis protein"/>
    <property type="match status" value="1"/>
</dbReference>